<keyword evidence="2 5" id="KW-0812">Transmembrane</keyword>
<proteinExistence type="predicted"/>
<dbReference type="eggNOG" id="ENOG502RQ3H">
    <property type="taxonomic scope" value="Eukaryota"/>
</dbReference>
<accession>C5MA63</accession>
<feature type="transmembrane region" description="Helical" evidence="5">
    <location>
        <begin position="70"/>
        <end position="91"/>
    </location>
</feature>
<comment type="subcellular location">
    <subcellularLocation>
        <location evidence="1">Endomembrane system</location>
        <topology evidence="1">Multi-pass membrane protein</topology>
    </subcellularLocation>
</comment>
<feature type="transmembrane region" description="Helical" evidence="5">
    <location>
        <begin position="132"/>
        <end position="153"/>
    </location>
</feature>
<dbReference type="GO" id="GO:0016020">
    <property type="term" value="C:membrane"/>
    <property type="evidence" value="ECO:0007669"/>
    <property type="project" value="InterPro"/>
</dbReference>
<dbReference type="GO" id="GO:0012505">
    <property type="term" value="C:endomembrane system"/>
    <property type="evidence" value="ECO:0007669"/>
    <property type="project" value="UniProtKB-SubCell"/>
</dbReference>
<feature type="transmembrane region" description="Helical" evidence="5">
    <location>
        <begin position="173"/>
        <end position="191"/>
    </location>
</feature>
<evidence type="ECO:0000256" key="1">
    <source>
        <dbReference type="ARBA" id="ARBA00004127"/>
    </source>
</evidence>
<reference evidence="6 7" key="1">
    <citation type="journal article" date="2009" name="Nature">
        <title>Evolution of pathogenicity and sexual reproduction in eight Candida genomes.</title>
        <authorList>
            <person name="Butler G."/>
            <person name="Rasmussen M.D."/>
            <person name="Lin M.F."/>
            <person name="Santos M.A."/>
            <person name="Sakthikumar S."/>
            <person name="Munro C.A."/>
            <person name="Rheinbay E."/>
            <person name="Grabherr M."/>
            <person name="Forche A."/>
            <person name="Reedy J.L."/>
            <person name="Agrafioti I."/>
            <person name="Arnaud M.B."/>
            <person name="Bates S."/>
            <person name="Brown A.J."/>
            <person name="Brunke S."/>
            <person name="Costanzo M.C."/>
            <person name="Fitzpatrick D.A."/>
            <person name="de Groot P.W."/>
            <person name="Harris D."/>
            <person name="Hoyer L.L."/>
            <person name="Hube B."/>
            <person name="Klis F.M."/>
            <person name="Kodira C."/>
            <person name="Lennard N."/>
            <person name="Logue M.E."/>
            <person name="Martin R."/>
            <person name="Neiman A.M."/>
            <person name="Nikolaou E."/>
            <person name="Quail M.A."/>
            <person name="Quinn J."/>
            <person name="Santos M.C."/>
            <person name="Schmitzberger F.F."/>
            <person name="Sherlock G."/>
            <person name="Shah P."/>
            <person name="Silverstein K.A."/>
            <person name="Skrzypek M.S."/>
            <person name="Soll D."/>
            <person name="Staggs R."/>
            <person name="Stansfield I."/>
            <person name="Stumpf M.P."/>
            <person name="Sudbery P.E."/>
            <person name="Srikantha T."/>
            <person name="Zeng Q."/>
            <person name="Berman J."/>
            <person name="Berriman M."/>
            <person name="Heitman J."/>
            <person name="Gow N.A."/>
            <person name="Lorenz M.C."/>
            <person name="Birren B.W."/>
            <person name="Kellis M."/>
            <person name="Cuomo C.A."/>
        </authorList>
    </citation>
    <scope>NUCLEOTIDE SEQUENCE [LARGE SCALE GENOMIC DNA]</scope>
    <source>
        <strain evidence="7">ATCC MYA-3404 / T1</strain>
    </source>
</reference>
<feature type="transmembrane region" description="Helical" evidence="5">
    <location>
        <begin position="40"/>
        <end position="58"/>
    </location>
</feature>
<keyword evidence="7" id="KW-1185">Reference proteome</keyword>
<evidence type="ECO:0000256" key="5">
    <source>
        <dbReference type="SAM" id="Phobius"/>
    </source>
</evidence>
<dbReference type="VEuPathDB" id="FungiDB:CTRG_02375"/>
<keyword evidence="4 5" id="KW-0472">Membrane</keyword>
<dbReference type="STRING" id="294747.C5MA63"/>
<gene>
    <name evidence="6" type="ORF">CTRG_02375</name>
</gene>
<dbReference type="HOGENOM" id="CLU_1396120_0_0_1"/>
<evidence type="ECO:0000313" key="6">
    <source>
        <dbReference type="EMBL" id="EER33557.1"/>
    </source>
</evidence>
<evidence type="ECO:0000313" key="7">
    <source>
        <dbReference type="Proteomes" id="UP000002037"/>
    </source>
</evidence>
<sequence length="197" mass="23240">MARQGLISILSLVICCYGLYQCFQHELPPHLIKGGHFQFLTNISLSLTILYILQSILTPTSPYLRTQYNIVSNLEFTVTVCYWTLHFILPHFLNPKSQVHRDWSIDLAIHFWPYLYLLVFDSQDRIRAKKSWLLTAAVIVVYWCYIERIVSVNNDGITGFAYPFLNNKTLTERFVWVLLIWFISCLNYYIIGFRNML</sequence>
<dbReference type="PANTHER" id="PTHR10989">
    <property type="entry name" value="ANDROGEN-INDUCED PROTEIN 1-RELATED"/>
    <property type="match status" value="1"/>
</dbReference>
<dbReference type="GeneID" id="8301665"/>
<dbReference type="Pfam" id="PF04750">
    <property type="entry name" value="Far-17a_AIG1"/>
    <property type="match status" value="1"/>
</dbReference>
<name>C5MA63_CANTT</name>
<dbReference type="PANTHER" id="PTHR10989:SF16">
    <property type="entry name" value="AT02829P-RELATED"/>
    <property type="match status" value="1"/>
</dbReference>
<organism evidence="6 7">
    <name type="scientific">Candida tropicalis (strain ATCC MYA-3404 / T1)</name>
    <name type="common">Yeast</name>
    <dbReference type="NCBI Taxonomy" id="294747"/>
    <lineage>
        <taxon>Eukaryota</taxon>
        <taxon>Fungi</taxon>
        <taxon>Dikarya</taxon>
        <taxon>Ascomycota</taxon>
        <taxon>Saccharomycotina</taxon>
        <taxon>Pichiomycetes</taxon>
        <taxon>Debaryomycetaceae</taxon>
        <taxon>Candida/Lodderomyces clade</taxon>
        <taxon>Candida</taxon>
    </lineage>
</organism>
<feature type="transmembrane region" description="Helical" evidence="5">
    <location>
        <begin position="103"/>
        <end position="120"/>
    </location>
</feature>
<evidence type="ECO:0000256" key="3">
    <source>
        <dbReference type="ARBA" id="ARBA00022989"/>
    </source>
</evidence>
<evidence type="ECO:0000256" key="2">
    <source>
        <dbReference type="ARBA" id="ARBA00022692"/>
    </source>
</evidence>
<evidence type="ECO:0000256" key="4">
    <source>
        <dbReference type="ARBA" id="ARBA00023136"/>
    </source>
</evidence>
<dbReference type="AlphaFoldDB" id="C5MA63"/>
<dbReference type="OrthoDB" id="1898221at2759"/>
<dbReference type="EMBL" id="GG692397">
    <property type="protein sequence ID" value="EER33557.1"/>
    <property type="molecule type" value="Genomic_DNA"/>
</dbReference>
<dbReference type="InterPro" id="IPR006838">
    <property type="entry name" value="ADTRP_AIG1"/>
</dbReference>
<dbReference type="RefSeq" id="XP_002548078.1">
    <property type="nucleotide sequence ID" value="XM_002548032.1"/>
</dbReference>
<dbReference type="Proteomes" id="UP000002037">
    <property type="component" value="Unassembled WGS sequence"/>
</dbReference>
<keyword evidence="3 5" id="KW-1133">Transmembrane helix</keyword>
<protein>
    <submittedName>
        <fullName evidence="6">Uncharacterized protein</fullName>
    </submittedName>
</protein>
<dbReference type="KEGG" id="ctp:CTRG_02375"/>